<comment type="subcellular location">
    <subcellularLocation>
        <location evidence="1">Membrane</location>
        <topology evidence="1">Multi-pass membrane protein</topology>
    </subcellularLocation>
</comment>
<dbReference type="PATRIC" id="fig|742725.3.peg.641"/>
<keyword evidence="8" id="KW-1185">Reference proteome</keyword>
<dbReference type="Pfam" id="PF04932">
    <property type="entry name" value="Wzy_C"/>
    <property type="match status" value="1"/>
</dbReference>
<feature type="transmembrane region" description="Helical" evidence="5">
    <location>
        <begin position="116"/>
        <end position="133"/>
    </location>
</feature>
<dbReference type="GO" id="GO:0016020">
    <property type="term" value="C:membrane"/>
    <property type="evidence" value="ECO:0007669"/>
    <property type="project" value="UniProtKB-SubCell"/>
</dbReference>
<dbReference type="RefSeq" id="WP_009133397.1">
    <property type="nucleotide sequence ID" value="NZ_CP102250.1"/>
</dbReference>
<evidence type="ECO:0000313" key="7">
    <source>
        <dbReference type="EMBL" id="EHB92878.1"/>
    </source>
</evidence>
<sequence>MERHGIISGKGLLPYLGLTLGIGAVALAVIRVGYMAGAALGCLPILLYIILFAIKKPYWAYTWLFIANYFVLGLTRYIPGLPAGIVMDCLIMFNLFTLLIRSCYKHVGWERARNGLTVASLVWLTYCFLELFNPQTVSATAWVALIRGYALYFVAIAILTPIIFYRYKDLKRILFIWSVLTLLAVLKSWIQRNIGFDQAEQYWLFVERGHTTHIIRTGVRYFSFFSDAANFGSSMGLSMVVFGIASLYYKNRWIRLYYIAVAAAACYGMMISGTRSALAVPFAGFTLFIILSKQIKMIAAGAIMLAGVFIFLNYTHIGHSNALIRRARSAFDLNDASFQVRLKNQELMRAYMKDKPFGVGIGLGGGKAKTYAPNAYLSQIPTDSWFVMIWVETGIVGLIVHLGVLFYILGYGCYQVMFRLRDKQLRGLTAGLTAGVFGIAVCSYSNEIFGQFPTGIIMYMSQAFIFLAPRFDRELAEAREKRIEHEHEYLDEA</sequence>
<comment type="caution">
    <text evidence="7">The sequence shown here is derived from an EMBL/GenBank/DDBJ whole genome shotgun (WGS) entry which is preliminary data.</text>
</comment>
<dbReference type="HOGENOM" id="CLU_042012_0_0_10"/>
<feature type="transmembrane region" description="Helical" evidence="5">
    <location>
        <begin position="385"/>
        <end position="413"/>
    </location>
</feature>
<dbReference type="InterPro" id="IPR051533">
    <property type="entry name" value="WaaL-like"/>
</dbReference>
<feature type="transmembrane region" description="Helical" evidence="5">
    <location>
        <begin position="139"/>
        <end position="165"/>
    </location>
</feature>
<dbReference type="PANTHER" id="PTHR37422">
    <property type="entry name" value="TEICHURONIC ACID BIOSYNTHESIS PROTEIN TUAE"/>
    <property type="match status" value="1"/>
</dbReference>
<evidence type="ECO:0000256" key="4">
    <source>
        <dbReference type="ARBA" id="ARBA00023136"/>
    </source>
</evidence>
<evidence type="ECO:0000256" key="2">
    <source>
        <dbReference type="ARBA" id="ARBA00022692"/>
    </source>
</evidence>
<dbReference type="InterPro" id="IPR007016">
    <property type="entry name" value="O-antigen_ligase-rel_domated"/>
</dbReference>
<keyword evidence="4 5" id="KW-0472">Membrane</keyword>
<dbReference type="PANTHER" id="PTHR37422:SF13">
    <property type="entry name" value="LIPOPOLYSACCHARIDE BIOSYNTHESIS PROTEIN PA4999-RELATED"/>
    <property type="match status" value="1"/>
</dbReference>
<dbReference type="eggNOG" id="COG3307">
    <property type="taxonomic scope" value="Bacteria"/>
</dbReference>
<reference evidence="7 8" key="1">
    <citation type="submission" date="2011-08" db="EMBL/GenBank/DDBJ databases">
        <title>The Genome Sequence of Alistipes indistinctus YIT 12060.</title>
        <authorList>
            <consortium name="The Broad Institute Genome Sequencing Platform"/>
            <person name="Earl A."/>
            <person name="Ward D."/>
            <person name="Feldgarden M."/>
            <person name="Gevers D."/>
            <person name="Morotomi M."/>
            <person name="Young S.K."/>
            <person name="Zeng Q."/>
            <person name="Gargeya S."/>
            <person name="Fitzgerald M."/>
            <person name="Haas B."/>
            <person name="Abouelleil A."/>
            <person name="Alvarado L."/>
            <person name="Arachchi H.M."/>
            <person name="Berlin A."/>
            <person name="Brown A."/>
            <person name="Chapman S.B."/>
            <person name="Chen Z."/>
            <person name="Dunbar C."/>
            <person name="Freedman E."/>
            <person name="Gearin G."/>
            <person name="Gellesch M."/>
            <person name="Goldberg J."/>
            <person name="Griggs A."/>
            <person name="Gujja S."/>
            <person name="Heiman D."/>
            <person name="Howarth C."/>
            <person name="Larson L."/>
            <person name="Lui A."/>
            <person name="MacDonald P.J.P."/>
            <person name="Montmayeur A."/>
            <person name="Murphy C."/>
            <person name="Neiman D."/>
            <person name="Pearson M."/>
            <person name="Priest M."/>
            <person name="Roberts A."/>
            <person name="Saif S."/>
            <person name="Shea T."/>
            <person name="Shenoy N."/>
            <person name="Sisk P."/>
            <person name="Stolte C."/>
            <person name="Sykes S."/>
            <person name="Wortman J."/>
            <person name="Nusbaum C."/>
            <person name="Birren B."/>
        </authorList>
    </citation>
    <scope>NUCLEOTIDE SEQUENCE [LARGE SCALE GENOMIC DNA]</scope>
    <source>
        <strain evidence="7 8">YIT 12060</strain>
    </source>
</reference>
<evidence type="ECO:0000313" key="8">
    <source>
        <dbReference type="Proteomes" id="UP000006008"/>
    </source>
</evidence>
<feature type="transmembrane region" description="Helical" evidence="5">
    <location>
        <begin position="254"/>
        <end position="270"/>
    </location>
</feature>
<feature type="transmembrane region" description="Helical" evidence="5">
    <location>
        <begin position="228"/>
        <end position="249"/>
    </location>
</feature>
<protein>
    <recommendedName>
        <fullName evidence="6">O-antigen ligase-related domain-containing protein</fullName>
    </recommendedName>
</protein>
<feature type="transmembrane region" description="Helical" evidence="5">
    <location>
        <begin position="298"/>
        <end position="317"/>
    </location>
</feature>
<dbReference type="EMBL" id="ADLD01000008">
    <property type="protein sequence ID" value="EHB92878.1"/>
    <property type="molecule type" value="Genomic_DNA"/>
</dbReference>
<organism evidence="7 8">
    <name type="scientific">Alistipes indistinctus YIT 12060</name>
    <dbReference type="NCBI Taxonomy" id="742725"/>
    <lineage>
        <taxon>Bacteria</taxon>
        <taxon>Pseudomonadati</taxon>
        <taxon>Bacteroidota</taxon>
        <taxon>Bacteroidia</taxon>
        <taxon>Bacteroidales</taxon>
        <taxon>Rikenellaceae</taxon>
        <taxon>Alistipes</taxon>
    </lineage>
</organism>
<feature type="transmembrane region" description="Helical" evidence="5">
    <location>
        <begin position="172"/>
        <end position="190"/>
    </location>
</feature>
<name>G5H6N1_9BACT</name>
<feature type="transmembrane region" description="Helical" evidence="5">
    <location>
        <begin position="36"/>
        <end position="54"/>
    </location>
</feature>
<gene>
    <name evidence="7" type="ORF">HMPREF9450_00591</name>
</gene>
<keyword evidence="2 5" id="KW-0812">Transmembrane</keyword>
<feature type="transmembrane region" description="Helical" evidence="5">
    <location>
        <begin position="425"/>
        <end position="446"/>
    </location>
</feature>
<keyword evidence="3 5" id="KW-1133">Transmembrane helix</keyword>
<feature type="transmembrane region" description="Helical" evidence="5">
    <location>
        <begin position="61"/>
        <end position="79"/>
    </location>
</feature>
<evidence type="ECO:0000259" key="6">
    <source>
        <dbReference type="Pfam" id="PF04932"/>
    </source>
</evidence>
<evidence type="ECO:0000256" key="5">
    <source>
        <dbReference type="SAM" id="Phobius"/>
    </source>
</evidence>
<feature type="transmembrane region" description="Helical" evidence="5">
    <location>
        <begin position="85"/>
        <end position="104"/>
    </location>
</feature>
<dbReference type="Proteomes" id="UP000006008">
    <property type="component" value="Unassembled WGS sequence"/>
</dbReference>
<proteinExistence type="predicted"/>
<evidence type="ECO:0000256" key="3">
    <source>
        <dbReference type="ARBA" id="ARBA00022989"/>
    </source>
</evidence>
<dbReference type="AlphaFoldDB" id="G5H6N1"/>
<dbReference type="GeneID" id="92816396"/>
<feature type="domain" description="O-antigen ligase-related" evidence="6">
    <location>
        <begin position="261"/>
        <end position="401"/>
    </location>
</feature>
<feature type="transmembrane region" description="Helical" evidence="5">
    <location>
        <begin position="12"/>
        <end position="30"/>
    </location>
</feature>
<accession>G5H6N1</accession>
<dbReference type="OrthoDB" id="783093at2"/>
<evidence type="ECO:0000256" key="1">
    <source>
        <dbReference type="ARBA" id="ARBA00004141"/>
    </source>
</evidence>
<dbReference type="STRING" id="742725.HMPREF9450_00591"/>